<dbReference type="OrthoDB" id="1585644at2759"/>
<name>F0XW75_AURAN</name>
<dbReference type="AlphaFoldDB" id="F0XW75"/>
<dbReference type="RefSeq" id="XP_009032624.1">
    <property type="nucleotide sequence ID" value="XM_009034376.1"/>
</dbReference>
<dbReference type="EMBL" id="GL833120">
    <property type="protein sequence ID" value="EGB13014.1"/>
    <property type="molecule type" value="Genomic_DNA"/>
</dbReference>
<dbReference type="KEGG" id="aaf:AURANDRAFT_60748"/>
<dbReference type="InParanoid" id="F0XW75"/>
<accession>F0XW75</accession>
<dbReference type="Gene3D" id="2.60.120.680">
    <property type="entry name" value="GOLD domain"/>
    <property type="match status" value="2"/>
</dbReference>
<gene>
    <name evidence="2" type="ORF">AURANDRAFT_60748</name>
</gene>
<dbReference type="Proteomes" id="UP000002729">
    <property type="component" value="Unassembled WGS sequence"/>
</dbReference>
<dbReference type="InterPro" id="IPR009038">
    <property type="entry name" value="GOLD_dom"/>
</dbReference>
<dbReference type="SUPFAM" id="SSF101576">
    <property type="entry name" value="Supernatant protein factor (SPF), C-terminal domain"/>
    <property type="match status" value="1"/>
</dbReference>
<sequence>MWQQIKIVETKGRRGKGTKTIQWYDIRPNPYEVTPAPAPYEMSRPNPETVTAARPNPYEWAPPVSAAVQMQQVPAAAAVQMKQIQVAVPPGGASQPLVESATCKWAPPVPAAAAVQMRQVPAAVQMEQIQVAVPPGGASQPLVESATCISVDEVFPSLPAMVDIFERDLGIDGKLNVKEAVDRACAELGVDATQGDLIQKAQRCWELLGRPPGGGAGAATRTLRSGAQQSAVEGLDGQAVTDDPCGDGDVLEIAPRVARALEPFHLARGSTLRWAFRVEAYDLGFSLRRRGFMGGGVETDLVEAQRFGAVATFTGEWRADAACQVLAEFDNSYSVLRSKVVRYRFRVEKHPAWALEKPNAPPSGIGRAPHLEARGGFAALSGRGDAATRAPGDAPPDEFRAGDRVEARYRGRAKHFPGTIAEARDDGTYDVRYDDGVLEKRVTADLMILVARGGGGFAATDQILEARGGGFAALSGRGDAATRTFYSKAKQTVVEDFDGQTFADVIGRGGDVFEIPPRVARVAGRFDLPKHGTLRWEFRVEAYDLGFRLLRLQSGGLATDLVDPQRFDGGATVAGEWRADAACQVVAEFGNTHCALSKTVRCRFRMEDS</sequence>
<protein>
    <recommendedName>
        <fullName evidence="1">GOLD domain-containing protein</fullName>
    </recommendedName>
</protein>
<organism evidence="3">
    <name type="scientific">Aureococcus anophagefferens</name>
    <name type="common">Harmful bloom alga</name>
    <dbReference type="NCBI Taxonomy" id="44056"/>
    <lineage>
        <taxon>Eukaryota</taxon>
        <taxon>Sar</taxon>
        <taxon>Stramenopiles</taxon>
        <taxon>Ochrophyta</taxon>
        <taxon>Pelagophyceae</taxon>
        <taxon>Pelagomonadales</taxon>
        <taxon>Pelagomonadaceae</taxon>
        <taxon>Aureococcus</taxon>
    </lineage>
</organism>
<evidence type="ECO:0000313" key="2">
    <source>
        <dbReference type="EMBL" id="EGB13014.1"/>
    </source>
</evidence>
<proteinExistence type="predicted"/>
<dbReference type="InterPro" id="IPR036598">
    <property type="entry name" value="GOLD_dom_sf"/>
</dbReference>
<dbReference type="PROSITE" id="PS50866">
    <property type="entry name" value="GOLD"/>
    <property type="match status" value="1"/>
</dbReference>
<dbReference type="Gene3D" id="2.30.30.140">
    <property type="match status" value="1"/>
</dbReference>
<evidence type="ECO:0000259" key="1">
    <source>
        <dbReference type="PROSITE" id="PS50866"/>
    </source>
</evidence>
<evidence type="ECO:0000313" key="3">
    <source>
        <dbReference type="Proteomes" id="UP000002729"/>
    </source>
</evidence>
<dbReference type="eggNOG" id="ENOG502T2M0">
    <property type="taxonomic scope" value="Eukaryota"/>
</dbReference>
<keyword evidence="3" id="KW-1185">Reference proteome</keyword>
<feature type="domain" description="GOLD" evidence="1">
    <location>
        <begin position="228"/>
        <end position="347"/>
    </location>
</feature>
<dbReference type="GeneID" id="20223144"/>
<reference evidence="2 3" key="1">
    <citation type="journal article" date="2011" name="Proc. Natl. Acad. Sci. U.S.A.">
        <title>Niche of harmful alga Aureococcus anophagefferens revealed through ecogenomics.</title>
        <authorList>
            <person name="Gobler C.J."/>
            <person name="Berry D.L."/>
            <person name="Dyhrman S.T."/>
            <person name="Wilhelm S.W."/>
            <person name="Salamov A."/>
            <person name="Lobanov A.V."/>
            <person name="Zhang Y."/>
            <person name="Collier J.L."/>
            <person name="Wurch L.L."/>
            <person name="Kustka A.B."/>
            <person name="Dill B.D."/>
            <person name="Shah M."/>
            <person name="VerBerkmoes N.C."/>
            <person name="Kuo A."/>
            <person name="Terry A."/>
            <person name="Pangilinan J."/>
            <person name="Lindquist E.A."/>
            <person name="Lucas S."/>
            <person name="Paulsen I.T."/>
            <person name="Hattenrath-Lehmann T.K."/>
            <person name="Talmage S.C."/>
            <person name="Walker E.A."/>
            <person name="Koch F."/>
            <person name="Burson A.M."/>
            <person name="Marcoval M.A."/>
            <person name="Tang Y.Z."/>
            <person name="Lecleir G.R."/>
            <person name="Coyne K.J."/>
            <person name="Berg G.M."/>
            <person name="Bertrand E.M."/>
            <person name="Saito M.A."/>
            <person name="Gladyshev V.N."/>
            <person name="Grigoriev I.V."/>
        </authorList>
    </citation>
    <scope>NUCLEOTIDE SEQUENCE [LARGE SCALE GENOMIC DNA]</scope>
    <source>
        <strain evidence="3">CCMP 1984</strain>
    </source>
</reference>